<feature type="transmembrane region" description="Helical" evidence="1">
    <location>
        <begin position="93"/>
        <end position="112"/>
    </location>
</feature>
<keyword evidence="1" id="KW-0472">Membrane</keyword>
<dbReference type="AlphaFoldDB" id="A0AA49JJV8"/>
<organism evidence="2">
    <name type="scientific">Roseihalotalea indica</name>
    <dbReference type="NCBI Taxonomy" id="2867963"/>
    <lineage>
        <taxon>Bacteria</taxon>
        <taxon>Pseudomonadati</taxon>
        <taxon>Bacteroidota</taxon>
        <taxon>Cytophagia</taxon>
        <taxon>Cytophagales</taxon>
        <taxon>Catalimonadaceae</taxon>
        <taxon>Roseihalotalea</taxon>
    </lineage>
</organism>
<sequence length="161" mass="17988">MLQRVQSIFLLGVAICMGSLLMVNIWEETLIEQDKVLVLDAYALESVTLTSEIGEPNQEQSAWPIAVLATLAVATAFFEIFRYHNRLLQIKLGLLNSLLIGGALAAIVYFSFEGEELSANTVQGEYEIGIYLPAVAMLLNLLANRFIRRDEQLVRSADRLR</sequence>
<dbReference type="Pfam" id="PF14126">
    <property type="entry name" value="DUF4293"/>
    <property type="match status" value="1"/>
</dbReference>
<name>A0AA49JJV8_9BACT</name>
<reference evidence="2" key="2">
    <citation type="journal article" date="2024" name="Antonie Van Leeuwenhoek">
        <title>Roseihalotalea indica gen. nov., sp. nov., a halophilic Bacteroidetes from mesopelagic Southwest Indian Ocean with higher carbohydrate metabolic potential.</title>
        <authorList>
            <person name="Chen B."/>
            <person name="Zhang M."/>
            <person name="Lin D."/>
            <person name="Ye J."/>
            <person name="Tang K."/>
        </authorList>
    </citation>
    <scope>NUCLEOTIDE SEQUENCE</scope>
    <source>
        <strain evidence="2">TK19036</strain>
    </source>
</reference>
<gene>
    <name evidence="2" type="ORF">K4G66_15025</name>
</gene>
<dbReference type="InterPro" id="IPR025635">
    <property type="entry name" value="DUF4293"/>
</dbReference>
<keyword evidence="1" id="KW-1133">Transmembrane helix</keyword>
<feature type="transmembrane region" description="Helical" evidence="1">
    <location>
        <begin position="62"/>
        <end position="81"/>
    </location>
</feature>
<feature type="transmembrane region" description="Helical" evidence="1">
    <location>
        <begin position="128"/>
        <end position="147"/>
    </location>
</feature>
<proteinExistence type="predicted"/>
<feature type="transmembrane region" description="Helical" evidence="1">
    <location>
        <begin position="7"/>
        <end position="26"/>
    </location>
</feature>
<evidence type="ECO:0000313" key="2">
    <source>
        <dbReference type="EMBL" id="WKN40004.1"/>
    </source>
</evidence>
<evidence type="ECO:0000256" key="1">
    <source>
        <dbReference type="SAM" id="Phobius"/>
    </source>
</evidence>
<keyword evidence="1" id="KW-0812">Transmembrane</keyword>
<accession>A0AA49JJV8</accession>
<reference evidence="2" key="1">
    <citation type="journal article" date="2023" name="Comput. Struct. Biotechnol. J.">
        <title>Discovery of a novel marine Bacteroidetes with a rich repertoire of carbohydrate-active enzymes.</title>
        <authorList>
            <person name="Chen B."/>
            <person name="Liu G."/>
            <person name="Chen Q."/>
            <person name="Wang H."/>
            <person name="Liu L."/>
            <person name="Tang K."/>
        </authorList>
    </citation>
    <scope>NUCLEOTIDE SEQUENCE</scope>
    <source>
        <strain evidence="2">TK19036</strain>
    </source>
</reference>
<protein>
    <submittedName>
        <fullName evidence="2">DUF4293 domain-containing protein</fullName>
    </submittedName>
</protein>
<dbReference type="EMBL" id="CP120682">
    <property type="protein sequence ID" value="WKN40004.1"/>
    <property type="molecule type" value="Genomic_DNA"/>
</dbReference>